<keyword evidence="2" id="KW-0472">Membrane</keyword>
<keyword evidence="5" id="KW-1185">Reference proteome</keyword>
<feature type="region of interest" description="Disordered" evidence="1">
    <location>
        <begin position="142"/>
        <end position="178"/>
    </location>
</feature>
<name>A0A1G6RAU3_9PSEU</name>
<evidence type="ECO:0000313" key="4">
    <source>
        <dbReference type="EMBL" id="SDD01006.1"/>
    </source>
</evidence>
<dbReference type="Pfam" id="PF04892">
    <property type="entry name" value="VanZ"/>
    <property type="match status" value="1"/>
</dbReference>
<evidence type="ECO:0000256" key="2">
    <source>
        <dbReference type="SAM" id="Phobius"/>
    </source>
</evidence>
<feature type="transmembrane region" description="Helical" evidence="2">
    <location>
        <begin position="7"/>
        <end position="29"/>
    </location>
</feature>
<dbReference type="Proteomes" id="UP000199501">
    <property type="component" value="Unassembled WGS sequence"/>
</dbReference>
<keyword evidence="2" id="KW-0812">Transmembrane</keyword>
<feature type="transmembrane region" description="Helical" evidence="2">
    <location>
        <begin position="49"/>
        <end position="73"/>
    </location>
</feature>
<sequence>MRVVAGAAIVVWLSVVVYVTVVLPSTSLLEARFSLVPLVDTVRGLLSPSFGNVAVATAANTALFAPLGVALGLISLPEGVATRDWVKPVVFALAVSVAAESFQGFVTERGAVAADDLIANVVGAWLGWLLARRVGPRDVSRVHRGAGTASDDLEGPVVGTSECPEATRGAGEGRRAAG</sequence>
<evidence type="ECO:0000259" key="3">
    <source>
        <dbReference type="Pfam" id="PF04892"/>
    </source>
</evidence>
<reference evidence="5" key="1">
    <citation type="submission" date="2016-10" db="EMBL/GenBank/DDBJ databases">
        <authorList>
            <person name="Varghese N."/>
            <person name="Submissions S."/>
        </authorList>
    </citation>
    <scope>NUCLEOTIDE SEQUENCE [LARGE SCALE GENOMIC DNA]</scope>
    <source>
        <strain evidence="5">IBRC-M 10403</strain>
    </source>
</reference>
<keyword evidence="2" id="KW-1133">Transmembrane helix</keyword>
<evidence type="ECO:0000256" key="1">
    <source>
        <dbReference type="SAM" id="MobiDB-lite"/>
    </source>
</evidence>
<accession>A0A1G6RAU3</accession>
<dbReference type="STRING" id="1271860.SAMN05216174_106216"/>
<gene>
    <name evidence="4" type="ORF">SAMN05216174_106216</name>
</gene>
<organism evidence="4 5">
    <name type="scientific">Actinokineospora iranica</name>
    <dbReference type="NCBI Taxonomy" id="1271860"/>
    <lineage>
        <taxon>Bacteria</taxon>
        <taxon>Bacillati</taxon>
        <taxon>Actinomycetota</taxon>
        <taxon>Actinomycetes</taxon>
        <taxon>Pseudonocardiales</taxon>
        <taxon>Pseudonocardiaceae</taxon>
        <taxon>Actinokineospora</taxon>
    </lineage>
</organism>
<proteinExistence type="predicted"/>
<protein>
    <submittedName>
        <fullName evidence="4">VanZ like family protein</fullName>
    </submittedName>
</protein>
<dbReference type="AlphaFoldDB" id="A0A1G6RAU3"/>
<dbReference type="InterPro" id="IPR006976">
    <property type="entry name" value="VanZ-like"/>
</dbReference>
<evidence type="ECO:0000313" key="5">
    <source>
        <dbReference type="Proteomes" id="UP000199501"/>
    </source>
</evidence>
<feature type="domain" description="VanZ-like" evidence="3">
    <location>
        <begin position="13"/>
        <end position="132"/>
    </location>
</feature>
<dbReference type="EMBL" id="FMZZ01000006">
    <property type="protein sequence ID" value="SDD01006.1"/>
    <property type="molecule type" value="Genomic_DNA"/>
</dbReference>